<gene>
    <name evidence="2" type="ORF">ABIQ69_15065</name>
</gene>
<proteinExistence type="predicted"/>
<dbReference type="EMBL" id="CP158374">
    <property type="protein sequence ID" value="XBX81920.1"/>
    <property type="molecule type" value="Genomic_DNA"/>
</dbReference>
<name>A0AAU7W5H9_9MICO</name>
<accession>A0AAU7W5H9</accession>
<keyword evidence="1" id="KW-0472">Membrane</keyword>
<dbReference type="RefSeq" id="WP_350347942.1">
    <property type="nucleotide sequence ID" value="NZ_CP158374.1"/>
</dbReference>
<organism evidence="2">
    <name type="scientific">Agromyces sp. G08B096</name>
    <dbReference type="NCBI Taxonomy" id="3156399"/>
    <lineage>
        <taxon>Bacteria</taxon>
        <taxon>Bacillati</taxon>
        <taxon>Actinomycetota</taxon>
        <taxon>Actinomycetes</taxon>
        <taxon>Micrococcales</taxon>
        <taxon>Microbacteriaceae</taxon>
        <taxon>Agromyces</taxon>
    </lineage>
</organism>
<keyword evidence="1" id="KW-1133">Transmembrane helix</keyword>
<protein>
    <recommendedName>
        <fullName evidence="3">Secreted protein</fullName>
    </recommendedName>
</protein>
<sequence length="54" mass="5670">MKWVKRIVVALVVVFALFYLVTRPEDAASAVQAAVGAVWGAISSIGVFFSSLAG</sequence>
<evidence type="ECO:0000313" key="2">
    <source>
        <dbReference type="EMBL" id="XBX81920.1"/>
    </source>
</evidence>
<dbReference type="AlphaFoldDB" id="A0AAU7W5H9"/>
<evidence type="ECO:0000256" key="1">
    <source>
        <dbReference type="SAM" id="Phobius"/>
    </source>
</evidence>
<reference evidence="2" key="1">
    <citation type="submission" date="2024-05" db="EMBL/GenBank/DDBJ databases">
        <authorList>
            <person name="Yu L."/>
        </authorList>
    </citation>
    <scope>NUCLEOTIDE SEQUENCE</scope>
    <source>
        <strain evidence="2">G08B096</strain>
    </source>
</reference>
<evidence type="ECO:0008006" key="3">
    <source>
        <dbReference type="Google" id="ProtNLM"/>
    </source>
</evidence>
<feature type="transmembrane region" description="Helical" evidence="1">
    <location>
        <begin position="34"/>
        <end position="53"/>
    </location>
</feature>
<keyword evidence="1" id="KW-0812">Transmembrane</keyword>